<dbReference type="Proteomes" id="UP000549590">
    <property type="component" value="Unassembled WGS sequence"/>
</dbReference>
<feature type="binding site" description="axial binding residue" evidence="9">
    <location>
        <position position="240"/>
    </location>
    <ligand>
        <name>heme c</name>
        <dbReference type="ChEBI" id="CHEBI:61717"/>
        <label>2</label>
    </ligand>
    <ligandPart>
        <name>Fe</name>
        <dbReference type="ChEBI" id="CHEBI:18248"/>
    </ligandPart>
</feature>
<evidence type="ECO:0000256" key="8">
    <source>
        <dbReference type="PIRSR" id="PIRSR000294-1"/>
    </source>
</evidence>
<evidence type="ECO:0000256" key="1">
    <source>
        <dbReference type="ARBA" id="ARBA00004418"/>
    </source>
</evidence>
<comment type="cofactor">
    <cofactor evidence="8">
        <name>heme</name>
        <dbReference type="ChEBI" id="CHEBI:30413"/>
    </cofactor>
    <text evidence="8">Binds 2 heme groups.</text>
</comment>
<dbReference type="RefSeq" id="WP_169045098.1">
    <property type="nucleotide sequence ID" value="NZ_JABBYB010000012.1"/>
</dbReference>
<dbReference type="PANTHER" id="PTHR30600:SF10">
    <property type="entry name" value="BLL6722 PROTEIN"/>
    <property type="match status" value="1"/>
</dbReference>
<organism evidence="11 12">
    <name type="scientific">Pseudoalteromonas arctica</name>
    <dbReference type="NCBI Taxonomy" id="394751"/>
    <lineage>
        <taxon>Bacteria</taxon>
        <taxon>Pseudomonadati</taxon>
        <taxon>Pseudomonadota</taxon>
        <taxon>Gammaproteobacteria</taxon>
        <taxon>Alteromonadales</taxon>
        <taxon>Pseudoalteromonadaceae</taxon>
        <taxon>Pseudoalteromonas</taxon>
    </lineage>
</organism>
<dbReference type="InterPro" id="IPR051395">
    <property type="entry name" value="Cytochrome_c_Peroxidase/MauG"/>
</dbReference>
<comment type="caution">
    <text evidence="11">The sequence shown here is derived from an EMBL/GenBank/DDBJ whole genome shotgun (WGS) entry which is preliminary data.</text>
</comment>
<dbReference type="PIRSF" id="PIRSF000294">
    <property type="entry name" value="Cytochrome-c_peroxidase"/>
    <property type="match status" value="1"/>
</dbReference>
<evidence type="ECO:0000256" key="3">
    <source>
        <dbReference type="ARBA" id="ARBA00022723"/>
    </source>
</evidence>
<sequence>MTEFIRILSIILSLNAQPQQLDTKSLRKVYSEEQVKWPPIQTSDGRIVEPLSLLPIATPPAEHVALGNKLFHDTQLSRDKTVSCASCHERDKGFHDGRATAVGINDQVGTRNTPAIFGIDQWQSFFWDGRAKTAEQQALMPISNPIEMDLDPQKALVRVNKDKSYTAFNKSAFNSNTLSMAQMAEALVAFERTLIAPNTRFKSFINEAQSNPKKALRRLSDSELNGLHLFRTKAKCMTCHNGVLLSDNQFHGTGLHYYGRSFEDKGRFNFTNNPSDIGLFRTPSLLGLTQTFPWMHNGLFDDLLGIVSMYNHGGARPKPRKNQLNDPHFPKTTKLLKPLKLTKQERLDLVAFLRIL</sequence>
<protein>
    <submittedName>
        <fullName evidence="11">Cytochrome-c peroxidase</fullName>
    </submittedName>
</protein>
<evidence type="ECO:0000256" key="9">
    <source>
        <dbReference type="PIRSR" id="PIRSR000294-2"/>
    </source>
</evidence>
<evidence type="ECO:0000259" key="10">
    <source>
        <dbReference type="PROSITE" id="PS51007"/>
    </source>
</evidence>
<feature type="binding site" description="covalent" evidence="8">
    <location>
        <position position="236"/>
    </location>
    <ligand>
        <name>heme c</name>
        <dbReference type="ChEBI" id="CHEBI:61717"/>
        <label>2</label>
    </ligand>
</feature>
<dbReference type="GO" id="GO:0004130">
    <property type="term" value="F:cytochrome-c peroxidase activity"/>
    <property type="evidence" value="ECO:0007669"/>
    <property type="project" value="TreeGrafter"/>
</dbReference>
<dbReference type="Gene3D" id="1.10.760.10">
    <property type="entry name" value="Cytochrome c-like domain"/>
    <property type="match status" value="2"/>
</dbReference>
<keyword evidence="7 9" id="KW-0408">Iron</keyword>
<dbReference type="AlphaFoldDB" id="A0AAP6Y3R2"/>
<dbReference type="PANTHER" id="PTHR30600">
    <property type="entry name" value="CYTOCHROME C PEROXIDASE-RELATED"/>
    <property type="match status" value="1"/>
</dbReference>
<keyword evidence="11" id="KW-0575">Peroxidase</keyword>
<evidence type="ECO:0000313" key="11">
    <source>
        <dbReference type="EMBL" id="NMP04497.1"/>
    </source>
</evidence>
<evidence type="ECO:0000256" key="5">
    <source>
        <dbReference type="ARBA" id="ARBA00022764"/>
    </source>
</evidence>
<evidence type="ECO:0000256" key="2">
    <source>
        <dbReference type="ARBA" id="ARBA00022617"/>
    </source>
</evidence>
<dbReference type="GO" id="GO:0042597">
    <property type="term" value="C:periplasmic space"/>
    <property type="evidence" value="ECO:0007669"/>
    <property type="project" value="UniProtKB-SubCell"/>
</dbReference>
<evidence type="ECO:0000256" key="6">
    <source>
        <dbReference type="ARBA" id="ARBA00023002"/>
    </source>
</evidence>
<feature type="binding site" description="covalent" evidence="8">
    <location>
        <position position="84"/>
    </location>
    <ligand>
        <name>heme c</name>
        <dbReference type="ChEBI" id="CHEBI:61717"/>
        <label>1</label>
    </ligand>
</feature>
<feature type="binding site" description="covalent" evidence="8">
    <location>
        <position position="239"/>
    </location>
    <ligand>
        <name>heme c</name>
        <dbReference type="ChEBI" id="CHEBI:61717"/>
        <label>2</label>
    </ligand>
</feature>
<reference evidence="11 12" key="1">
    <citation type="submission" date="2020-04" db="EMBL/GenBank/DDBJ databases">
        <title>Genome sequencing and assembly of Pseudoalteromonas arctica.</title>
        <authorList>
            <person name="Cook G.M."/>
        </authorList>
    </citation>
    <scope>NUCLEOTIDE SEQUENCE [LARGE SCALE GENOMIC DNA]</scope>
    <source>
        <strain evidence="11 12">NEC-BIFX-2020_001</strain>
    </source>
</reference>
<dbReference type="Pfam" id="PF03150">
    <property type="entry name" value="CCP_MauG"/>
    <property type="match status" value="1"/>
</dbReference>
<proteinExistence type="predicted"/>
<dbReference type="InterPro" id="IPR026259">
    <property type="entry name" value="MauG/Cytc_peroxidase"/>
</dbReference>
<evidence type="ECO:0000256" key="4">
    <source>
        <dbReference type="ARBA" id="ARBA00022729"/>
    </source>
</evidence>
<feature type="domain" description="Cytochrome c" evidence="10">
    <location>
        <begin position="62"/>
        <end position="163"/>
    </location>
</feature>
<dbReference type="SUPFAM" id="SSF46626">
    <property type="entry name" value="Cytochrome c"/>
    <property type="match status" value="2"/>
</dbReference>
<dbReference type="InterPro" id="IPR036909">
    <property type="entry name" value="Cyt_c-like_dom_sf"/>
</dbReference>
<dbReference type="EMBL" id="JABBYB010000012">
    <property type="protein sequence ID" value="NMP04497.1"/>
    <property type="molecule type" value="Genomic_DNA"/>
</dbReference>
<feature type="binding site" description="axial binding residue" evidence="9">
    <location>
        <position position="88"/>
    </location>
    <ligand>
        <name>heme c</name>
        <dbReference type="ChEBI" id="CHEBI:61717"/>
        <label>1</label>
    </ligand>
    <ligandPart>
        <name>Fe</name>
        <dbReference type="ChEBI" id="CHEBI:18248"/>
    </ligandPart>
</feature>
<name>A0AAP6Y3R2_9GAMM</name>
<keyword evidence="4" id="KW-0732">Signal</keyword>
<comment type="subcellular location">
    <subcellularLocation>
        <location evidence="1">Periplasm</location>
    </subcellularLocation>
</comment>
<gene>
    <name evidence="11" type="ORF">HHE94_17480</name>
</gene>
<dbReference type="GO" id="GO:0009055">
    <property type="term" value="F:electron transfer activity"/>
    <property type="evidence" value="ECO:0007669"/>
    <property type="project" value="InterPro"/>
</dbReference>
<keyword evidence="6" id="KW-0560">Oxidoreductase</keyword>
<dbReference type="InterPro" id="IPR009056">
    <property type="entry name" value="Cyt_c-like_dom"/>
</dbReference>
<dbReference type="GO" id="GO:0020037">
    <property type="term" value="F:heme binding"/>
    <property type="evidence" value="ECO:0007669"/>
    <property type="project" value="InterPro"/>
</dbReference>
<keyword evidence="3 9" id="KW-0479">Metal-binding</keyword>
<evidence type="ECO:0000313" key="12">
    <source>
        <dbReference type="Proteomes" id="UP000549590"/>
    </source>
</evidence>
<evidence type="ECO:0000256" key="7">
    <source>
        <dbReference type="ARBA" id="ARBA00023004"/>
    </source>
</evidence>
<keyword evidence="5" id="KW-0574">Periplasm</keyword>
<feature type="binding site" description="covalent" evidence="8">
    <location>
        <position position="87"/>
    </location>
    <ligand>
        <name>heme c</name>
        <dbReference type="ChEBI" id="CHEBI:61717"/>
        <label>1</label>
    </ligand>
</feature>
<accession>A0AAP6Y3R2</accession>
<dbReference type="PROSITE" id="PS51007">
    <property type="entry name" value="CYTC"/>
    <property type="match status" value="2"/>
</dbReference>
<keyword evidence="2 8" id="KW-0349">Heme</keyword>
<feature type="domain" description="Cytochrome c" evidence="10">
    <location>
        <begin position="221"/>
        <end position="356"/>
    </location>
</feature>
<comment type="PTM">
    <text evidence="8">Binds 2 heme groups per subunit.</text>
</comment>
<dbReference type="InterPro" id="IPR004852">
    <property type="entry name" value="Di-haem_cyt_c_peroxidsae"/>
</dbReference>
<dbReference type="GO" id="GO:0046872">
    <property type="term" value="F:metal ion binding"/>
    <property type="evidence" value="ECO:0007669"/>
    <property type="project" value="UniProtKB-KW"/>
</dbReference>